<dbReference type="AlphaFoldDB" id="A0A0A8XXX3"/>
<name>A0A0A8XXX3_ARUDO</name>
<sequence>MPHRRPRAQTDERSGVTAAAARGVGFWMRGRRCSDPSERWFDLG</sequence>
<protein>
    <submittedName>
        <fullName evidence="1">Uncharacterized protein</fullName>
    </submittedName>
</protein>
<reference evidence="1" key="2">
    <citation type="journal article" date="2015" name="Data Brief">
        <title>Shoot transcriptome of the giant reed, Arundo donax.</title>
        <authorList>
            <person name="Barrero R.A."/>
            <person name="Guerrero F.D."/>
            <person name="Moolhuijzen P."/>
            <person name="Goolsby J.A."/>
            <person name="Tidwell J."/>
            <person name="Bellgard S.E."/>
            <person name="Bellgard M.I."/>
        </authorList>
    </citation>
    <scope>NUCLEOTIDE SEQUENCE</scope>
    <source>
        <tissue evidence="1">Shoot tissue taken approximately 20 cm above the soil surface</tissue>
    </source>
</reference>
<reference evidence="1" key="1">
    <citation type="submission" date="2014-09" db="EMBL/GenBank/DDBJ databases">
        <authorList>
            <person name="Magalhaes I.L.F."/>
            <person name="Oliveira U."/>
            <person name="Santos F.R."/>
            <person name="Vidigal T.H.D.A."/>
            <person name="Brescovit A.D."/>
            <person name="Santos A.J."/>
        </authorList>
    </citation>
    <scope>NUCLEOTIDE SEQUENCE</scope>
    <source>
        <tissue evidence="1">Shoot tissue taken approximately 20 cm above the soil surface</tissue>
    </source>
</reference>
<dbReference type="EMBL" id="GBRH01280380">
    <property type="protein sequence ID" value="JAD17515.1"/>
    <property type="molecule type" value="Transcribed_RNA"/>
</dbReference>
<organism evidence="1">
    <name type="scientific">Arundo donax</name>
    <name type="common">Giant reed</name>
    <name type="synonym">Donax arundinaceus</name>
    <dbReference type="NCBI Taxonomy" id="35708"/>
    <lineage>
        <taxon>Eukaryota</taxon>
        <taxon>Viridiplantae</taxon>
        <taxon>Streptophyta</taxon>
        <taxon>Embryophyta</taxon>
        <taxon>Tracheophyta</taxon>
        <taxon>Spermatophyta</taxon>
        <taxon>Magnoliopsida</taxon>
        <taxon>Liliopsida</taxon>
        <taxon>Poales</taxon>
        <taxon>Poaceae</taxon>
        <taxon>PACMAD clade</taxon>
        <taxon>Arundinoideae</taxon>
        <taxon>Arundineae</taxon>
        <taxon>Arundo</taxon>
    </lineage>
</organism>
<evidence type="ECO:0000313" key="1">
    <source>
        <dbReference type="EMBL" id="JAD17515.1"/>
    </source>
</evidence>
<accession>A0A0A8XXX3</accession>
<proteinExistence type="predicted"/>